<dbReference type="CDD" id="cd02980">
    <property type="entry name" value="TRX_Fd_family"/>
    <property type="match status" value="1"/>
</dbReference>
<dbReference type="Pfam" id="PF01257">
    <property type="entry name" value="2Fe-2S_thioredx"/>
    <property type="match status" value="1"/>
</dbReference>
<dbReference type="Proteomes" id="UP000010472">
    <property type="component" value="Chromosome"/>
</dbReference>
<dbReference type="Gene3D" id="3.40.30.10">
    <property type="entry name" value="Glutaredoxin"/>
    <property type="match status" value="1"/>
</dbReference>
<dbReference type="KEGG" id="cep:Cri9333_4381"/>
<dbReference type="EMBL" id="CP003620">
    <property type="protein sequence ID" value="AFZ15165.1"/>
    <property type="molecule type" value="Genomic_DNA"/>
</dbReference>
<gene>
    <name evidence="1" type="ORF">Cri9333_4381</name>
</gene>
<dbReference type="InterPro" id="IPR036249">
    <property type="entry name" value="Thioredoxin-like_sf"/>
</dbReference>
<dbReference type="SUPFAM" id="SSF52833">
    <property type="entry name" value="Thioredoxin-like"/>
    <property type="match status" value="1"/>
</dbReference>
<dbReference type="AlphaFoldDB" id="K9W6T0"/>
<name>K9W6T0_9CYAN</name>
<dbReference type="PANTHER" id="PTHR47682:SF1">
    <property type="entry name" value="TETRATRICOPEPTIDE REPEAT (TPR)-CONTAINING PROTEIN"/>
    <property type="match status" value="1"/>
</dbReference>
<evidence type="ECO:0000313" key="1">
    <source>
        <dbReference type="EMBL" id="AFZ15165.1"/>
    </source>
</evidence>
<dbReference type="OrthoDB" id="9761899at2"/>
<organism evidence="1 2">
    <name type="scientific">Crinalium epipsammum PCC 9333</name>
    <dbReference type="NCBI Taxonomy" id="1173022"/>
    <lineage>
        <taxon>Bacteria</taxon>
        <taxon>Bacillati</taxon>
        <taxon>Cyanobacteriota</taxon>
        <taxon>Cyanophyceae</taxon>
        <taxon>Gomontiellales</taxon>
        <taxon>Gomontiellaceae</taxon>
        <taxon>Crinalium</taxon>
    </lineage>
</organism>
<dbReference type="STRING" id="1173022.Cri9333_4381"/>
<dbReference type="PATRIC" id="fig|1173022.3.peg.4732"/>
<reference evidence="1 2" key="1">
    <citation type="submission" date="2012-06" db="EMBL/GenBank/DDBJ databases">
        <title>Finished chromosome of genome of Crinalium epipsammum PCC 9333.</title>
        <authorList>
            <consortium name="US DOE Joint Genome Institute"/>
            <person name="Gugger M."/>
            <person name="Coursin T."/>
            <person name="Rippka R."/>
            <person name="Tandeau De Marsac N."/>
            <person name="Huntemann M."/>
            <person name="Wei C.-L."/>
            <person name="Han J."/>
            <person name="Detter J.C."/>
            <person name="Han C."/>
            <person name="Tapia R."/>
            <person name="Davenport K."/>
            <person name="Daligault H."/>
            <person name="Erkkila T."/>
            <person name="Gu W."/>
            <person name="Munk A.C.C."/>
            <person name="Teshima H."/>
            <person name="Xu Y."/>
            <person name="Chain P."/>
            <person name="Chen A."/>
            <person name="Krypides N."/>
            <person name="Mavromatis K."/>
            <person name="Markowitz V."/>
            <person name="Szeto E."/>
            <person name="Ivanova N."/>
            <person name="Mikhailova N."/>
            <person name="Ovchinnikova G."/>
            <person name="Pagani I."/>
            <person name="Pati A."/>
            <person name="Goodwin L."/>
            <person name="Peters L."/>
            <person name="Pitluck S."/>
            <person name="Woyke T."/>
            <person name="Kerfeld C."/>
        </authorList>
    </citation>
    <scope>NUCLEOTIDE SEQUENCE [LARGE SCALE GENOMIC DNA]</scope>
    <source>
        <strain evidence="1 2">PCC 9333</strain>
    </source>
</reference>
<dbReference type="eggNOG" id="COG3411">
    <property type="taxonomic scope" value="Bacteria"/>
</dbReference>
<keyword evidence="2" id="KW-1185">Reference proteome</keyword>
<dbReference type="RefSeq" id="WP_015205258.1">
    <property type="nucleotide sequence ID" value="NC_019753.1"/>
</dbReference>
<proteinExistence type="predicted"/>
<dbReference type="PANTHER" id="PTHR47682">
    <property type="entry name" value="TETRATRICOPEPTIDE REPEAT (TPR)-CONTAINING PROTEIN"/>
    <property type="match status" value="1"/>
</dbReference>
<evidence type="ECO:0000313" key="2">
    <source>
        <dbReference type="Proteomes" id="UP000010472"/>
    </source>
</evidence>
<evidence type="ECO:0008006" key="3">
    <source>
        <dbReference type="Google" id="ProtNLM"/>
    </source>
</evidence>
<dbReference type="HOGENOM" id="CLU_126515_2_1_3"/>
<accession>K9W6T0</accession>
<protein>
    <recommendedName>
        <fullName evidence="3">Ferredoxin</fullName>
    </recommendedName>
</protein>
<sequence>MSSQKSVLVCQNTACRKAGATKVLAAFQASPVADITVIGSRCLGQCGNGPMVVVMPEEVWYGRVHAEEVPAVVERHLRGGCPVAGMLYRKFH</sequence>